<dbReference type="AlphaFoldDB" id="A0A1Q9E8N4"/>
<accession>A0A1Q9E8N4</accession>
<keyword evidence="2" id="KW-1185">Reference proteome</keyword>
<name>A0A1Q9E8N4_SYMMI</name>
<evidence type="ECO:0000313" key="2">
    <source>
        <dbReference type="Proteomes" id="UP000186817"/>
    </source>
</evidence>
<dbReference type="Proteomes" id="UP000186817">
    <property type="component" value="Unassembled WGS sequence"/>
</dbReference>
<evidence type="ECO:0000313" key="1">
    <source>
        <dbReference type="EMBL" id="OLQ03783.1"/>
    </source>
</evidence>
<protein>
    <submittedName>
        <fullName evidence="1">Uncharacterized protein</fullName>
    </submittedName>
</protein>
<comment type="caution">
    <text evidence="1">The sequence shown here is derived from an EMBL/GenBank/DDBJ whole genome shotgun (WGS) entry which is preliminary data.</text>
</comment>
<reference evidence="1 2" key="1">
    <citation type="submission" date="2016-02" db="EMBL/GenBank/DDBJ databases">
        <title>Genome analysis of coral dinoflagellate symbionts highlights evolutionary adaptations to a symbiotic lifestyle.</title>
        <authorList>
            <person name="Aranda M."/>
            <person name="Li Y."/>
            <person name="Liew Y.J."/>
            <person name="Baumgarten S."/>
            <person name="Simakov O."/>
            <person name="Wilson M."/>
            <person name="Piel J."/>
            <person name="Ashoor H."/>
            <person name="Bougouffa S."/>
            <person name="Bajic V.B."/>
            <person name="Ryu T."/>
            <person name="Ravasi T."/>
            <person name="Bayer T."/>
            <person name="Micklem G."/>
            <person name="Kim H."/>
            <person name="Bhak J."/>
            <person name="Lajeunesse T.C."/>
            <person name="Voolstra C.R."/>
        </authorList>
    </citation>
    <scope>NUCLEOTIDE SEQUENCE [LARGE SCALE GENOMIC DNA]</scope>
    <source>
        <strain evidence="1 2">CCMP2467</strain>
    </source>
</reference>
<organism evidence="1 2">
    <name type="scientific">Symbiodinium microadriaticum</name>
    <name type="common">Dinoflagellate</name>
    <name type="synonym">Zooxanthella microadriatica</name>
    <dbReference type="NCBI Taxonomy" id="2951"/>
    <lineage>
        <taxon>Eukaryota</taxon>
        <taxon>Sar</taxon>
        <taxon>Alveolata</taxon>
        <taxon>Dinophyceae</taxon>
        <taxon>Suessiales</taxon>
        <taxon>Symbiodiniaceae</taxon>
        <taxon>Symbiodinium</taxon>
    </lineage>
</organism>
<sequence length="86" mass="9633">MSPSPPASNVDMQRRKAAWCLATGRCLPESVGLELVQGGWRASSTELRLEEQFEEGGSERATGNRRLRRNFLRRCQVGRRPGGCEE</sequence>
<gene>
    <name evidence="1" type="ORF">AK812_SmicGene13246</name>
</gene>
<proteinExistence type="predicted"/>
<dbReference type="EMBL" id="LSRX01000227">
    <property type="protein sequence ID" value="OLQ03783.1"/>
    <property type="molecule type" value="Genomic_DNA"/>
</dbReference>